<organism evidence="2">
    <name type="scientific">Anopheles darlingi</name>
    <name type="common">Mosquito</name>
    <dbReference type="NCBI Taxonomy" id="43151"/>
    <lineage>
        <taxon>Eukaryota</taxon>
        <taxon>Metazoa</taxon>
        <taxon>Ecdysozoa</taxon>
        <taxon>Arthropoda</taxon>
        <taxon>Hexapoda</taxon>
        <taxon>Insecta</taxon>
        <taxon>Pterygota</taxon>
        <taxon>Neoptera</taxon>
        <taxon>Endopterygota</taxon>
        <taxon>Diptera</taxon>
        <taxon>Nematocera</taxon>
        <taxon>Culicoidea</taxon>
        <taxon>Culicidae</taxon>
        <taxon>Anophelinae</taxon>
        <taxon>Anopheles</taxon>
    </lineage>
</organism>
<sequence>MRGKNARACAMTMFTLLLLVCCCCSCACSCFSSSSVTADRTADSAMYAYSIFRHSDRDWVVFLGMPSGRARANTDLKAAKKLRATNSPVRFSFHARLHTKVAC</sequence>
<dbReference type="EMBL" id="GGFL01010041">
    <property type="protein sequence ID" value="MBW74219.1"/>
    <property type="molecule type" value="Transcribed_RNA"/>
</dbReference>
<feature type="signal peptide" evidence="1">
    <location>
        <begin position="1"/>
        <end position="28"/>
    </location>
</feature>
<name>A0A2M4D9I8_ANODA</name>
<proteinExistence type="predicted"/>
<feature type="chain" id="PRO_5014837625" evidence="1">
    <location>
        <begin position="29"/>
        <end position="103"/>
    </location>
</feature>
<accession>A0A2M4D9I8</accession>
<evidence type="ECO:0000313" key="2">
    <source>
        <dbReference type="EMBL" id="MBW74219.1"/>
    </source>
</evidence>
<keyword evidence="1" id="KW-0732">Signal</keyword>
<evidence type="ECO:0000256" key="1">
    <source>
        <dbReference type="SAM" id="SignalP"/>
    </source>
</evidence>
<dbReference type="AlphaFoldDB" id="A0A2M4D9I8"/>
<protein>
    <submittedName>
        <fullName evidence="2">Putative secreted protein</fullName>
    </submittedName>
</protein>
<reference evidence="2" key="1">
    <citation type="submission" date="2018-01" db="EMBL/GenBank/DDBJ databases">
        <title>An insight into the sialome of Amazonian anophelines.</title>
        <authorList>
            <person name="Ribeiro J.M."/>
            <person name="Scarpassa V."/>
            <person name="Calvo E."/>
        </authorList>
    </citation>
    <scope>NUCLEOTIDE SEQUENCE</scope>
</reference>